<dbReference type="InterPro" id="IPR036179">
    <property type="entry name" value="Ig-like_dom_sf"/>
</dbReference>
<feature type="domain" description="Ig-like" evidence="6">
    <location>
        <begin position="317"/>
        <end position="408"/>
    </location>
</feature>
<dbReference type="Pfam" id="PF00147">
    <property type="entry name" value="Fibrinogen_C"/>
    <property type="match status" value="1"/>
</dbReference>
<comment type="subcellular location">
    <subcellularLocation>
        <location evidence="1">Secreted</location>
        <location evidence="1">Extracellular space</location>
        <location evidence="1">Extracellular matrix</location>
    </subcellularLocation>
</comment>
<evidence type="ECO:0000256" key="3">
    <source>
        <dbReference type="ARBA" id="ARBA00023157"/>
    </source>
</evidence>
<dbReference type="InterPro" id="IPR013783">
    <property type="entry name" value="Ig-like_fold"/>
</dbReference>
<evidence type="ECO:0000256" key="1">
    <source>
        <dbReference type="ARBA" id="ARBA00004498"/>
    </source>
</evidence>
<dbReference type="SMART" id="SM00409">
    <property type="entry name" value="IG"/>
    <property type="match status" value="3"/>
</dbReference>
<protein>
    <recommendedName>
        <fullName evidence="10">Ig-like domain-containing protein</fullName>
    </recommendedName>
</protein>
<accession>A0A2T7NAS7</accession>
<dbReference type="InterPro" id="IPR003599">
    <property type="entry name" value="Ig_sub"/>
</dbReference>
<gene>
    <name evidence="8" type="ORF">C0Q70_20826</name>
</gene>
<feature type="domain" description="Fibrinogen C-terminal" evidence="7">
    <location>
        <begin position="519"/>
        <end position="651"/>
    </location>
</feature>
<dbReference type="SMART" id="SM00186">
    <property type="entry name" value="FBG"/>
    <property type="match status" value="1"/>
</dbReference>
<keyword evidence="2" id="KW-0272">Extracellular matrix</keyword>
<proteinExistence type="predicted"/>
<reference evidence="8 9" key="1">
    <citation type="submission" date="2018-04" db="EMBL/GenBank/DDBJ databases">
        <title>The genome of golden apple snail Pomacea canaliculata provides insight into stress tolerance and invasive adaptation.</title>
        <authorList>
            <person name="Liu C."/>
            <person name="Liu B."/>
            <person name="Ren Y."/>
            <person name="Zhang Y."/>
            <person name="Wang H."/>
            <person name="Li S."/>
            <person name="Jiang F."/>
            <person name="Yin L."/>
            <person name="Zhang G."/>
            <person name="Qian W."/>
            <person name="Fan W."/>
        </authorList>
    </citation>
    <scope>NUCLEOTIDE SEQUENCE [LARGE SCALE GENOMIC DNA]</scope>
    <source>
        <strain evidence="8">SZHN2017</strain>
        <tissue evidence="8">Muscle</tissue>
    </source>
</reference>
<comment type="caution">
    <text evidence="8">The sequence shown here is derived from an EMBL/GenBank/DDBJ whole genome shotgun (WGS) entry which is preliminary data.</text>
</comment>
<organism evidence="8 9">
    <name type="scientific">Pomacea canaliculata</name>
    <name type="common">Golden apple snail</name>
    <dbReference type="NCBI Taxonomy" id="400727"/>
    <lineage>
        <taxon>Eukaryota</taxon>
        <taxon>Metazoa</taxon>
        <taxon>Spiralia</taxon>
        <taxon>Lophotrochozoa</taxon>
        <taxon>Mollusca</taxon>
        <taxon>Gastropoda</taxon>
        <taxon>Caenogastropoda</taxon>
        <taxon>Architaenioglossa</taxon>
        <taxon>Ampullarioidea</taxon>
        <taxon>Ampullariidae</taxon>
        <taxon>Pomacea</taxon>
    </lineage>
</organism>
<feature type="chain" id="PRO_5015512657" description="Ig-like domain-containing protein" evidence="5">
    <location>
        <begin position="24"/>
        <end position="651"/>
    </location>
</feature>
<evidence type="ECO:0000313" key="8">
    <source>
        <dbReference type="EMBL" id="PVD18277.1"/>
    </source>
</evidence>
<keyword evidence="5" id="KW-0732">Signal</keyword>
<dbReference type="GO" id="GO:0005615">
    <property type="term" value="C:extracellular space"/>
    <property type="evidence" value="ECO:0007669"/>
    <property type="project" value="TreeGrafter"/>
</dbReference>
<evidence type="ECO:0000256" key="5">
    <source>
        <dbReference type="SAM" id="SignalP"/>
    </source>
</evidence>
<evidence type="ECO:0000313" key="9">
    <source>
        <dbReference type="Proteomes" id="UP000245119"/>
    </source>
</evidence>
<dbReference type="Gene3D" id="2.60.40.10">
    <property type="entry name" value="Immunoglobulins"/>
    <property type="match status" value="2"/>
</dbReference>
<sequence length="651" mass="71798">MVEAGRGVPITLTIVVLVAGSNAVLWSSSPHSILACDGHEVTIPWSFTLIPNETVISITWFVERNDGTKNLFSSLTEGEFFSPSRQHVQFVPNAGLRLQNVTDSDTGVYSVHVSTLDGAGHVTISNRSAAVQVTAPPVLSGGQFLARHRSAPEKDDVTGVWHVILECGQFTDRGRPPVTVQWRTPSGAVYTNVNYREASSALVWSSSPEVKENITACAGDDVSIPWSFTTSPTETVIGITWFLERHDGIRTILSSIIDGEFFSLSRQHVQLVPNAGVRLQNVTVRDTGLYSVHVSTSDDAGHVTINNRSAAVEISAPPVLSDGQFLARRRAAPARDDVTGTWHVVLECGQFTDRGQPPINVQWTSPSGTVHTDVNYQDGYFLLPLQAVETGNYTCSLTGSSPARRCLASDSILLRETAVYVDDENVKWTVMEANQREFIEKEERLRQENEALKSQVQNLTQRLHQLQDAIDIENTPSGQASCADIQQQYSMSGVYKLSVENVSMSVYCDLVTDGGGWTNLHILTSSRRVEMRVDLQAYDGTRAFVVYGNYTIGNSSTNYTFNYDTFQGEDAGNSLLIHKGHEFATQDHGSNAHCAVTYHGGWWFNDCLRSNLNGIYRPNATTPHADGIIWADFKMFETSLKRTEMKIRPLS</sequence>
<dbReference type="PANTHER" id="PTHR19143">
    <property type="entry name" value="FIBRINOGEN/TENASCIN/ANGIOPOEITIN"/>
    <property type="match status" value="1"/>
</dbReference>
<name>A0A2T7NAS7_POMCA</name>
<evidence type="ECO:0008006" key="10">
    <source>
        <dbReference type="Google" id="ProtNLM"/>
    </source>
</evidence>
<dbReference type="InterPro" id="IPR036056">
    <property type="entry name" value="Fibrinogen-like_C"/>
</dbReference>
<dbReference type="PROSITE" id="PS00514">
    <property type="entry name" value="FIBRINOGEN_C_1"/>
    <property type="match status" value="1"/>
</dbReference>
<dbReference type="PROSITE" id="PS51406">
    <property type="entry name" value="FIBRINOGEN_C_2"/>
    <property type="match status" value="1"/>
</dbReference>
<feature type="signal peptide" evidence="5">
    <location>
        <begin position="1"/>
        <end position="23"/>
    </location>
</feature>
<dbReference type="OrthoDB" id="6272435at2759"/>
<dbReference type="Gene3D" id="3.90.215.10">
    <property type="entry name" value="Gamma Fibrinogen, chain A, domain 1"/>
    <property type="match status" value="2"/>
</dbReference>
<dbReference type="NCBIfam" id="NF040941">
    <property type="entry name" value="GGGWT_bact"/>
    <property type="match status" value="1"/>
</dbReference>
<evidence type="ECO:0000259" key="6">
    <source>
        <dbReference type="PROSITE" id="PS50835"/>
    </source>
</evidence>
<keyword evidence="3" id="KW-1015">Disulfide bond</keyword>
<dbReference type="PROSITE" id="PS50835">
    <property type="entry name" value="IG_LIKE"/>
    <property type="match status" value="2"/>
</dbReference>
<keyword evidence="2" id="KW-0964">Secreted</keyword>
<dbReference type="Proteomes" id="UP000245119">
    <property type="component" value="Linkage Group LG14"/>
</dbReference>
<keyword evidence="4" id="KW-0175">Coiled coil</keyword>
<dbReference type="SUPFAM" id="SSF48726">
    <property type="entry name" value="Immunoglobulin"/>
    <property type="match status" value="2"/>
</dbReference>
<evidence type="ECO:0000259" key="7">
    <source>
        <dbReference type="PROSITE" id="PS51406"/>
    </source>
</evidence>
<evidence type="ECO:0000256" key="4">
    <source>
        <dbReference type="SAM" id="Coils"/>
    </source>
</evidence>
<dbReference type="InterPro" id="IPR050373">
    <property type="entry name" value="Fibrinogen_C-term_domain"/>
</dbReference>
<dbReference type="SUPFAM" id="SSF56496">
    <property type="entry name" value="Fibrinogen C-terminal domain-like"/>
    <property type="match status" value="1"/>
</dbReference>
<dbReference type="EMBL" id="PZQS01000014">
    <property type="protein sequence ID" value="PVD18277.1"/>
    <property type="molecule type" value="Genomic_DNA"/>
</dbReference>
<dbReference type="AlphaFoldDB" id="A0A2T7NAS7"/>
<dbReference type="InterPro" id="IPR002181">
    <property type="entry name" value="Fibrinogen_a/b/g_C_dom"/>
</dbReference>
<keyword evidence="9" id="KW-1185">Reference proteome</keyword>
<feature type="domain" description="Ig-like" evidence="6">
    <location>
        <begin position="9"/>
        <end position="134"/>
    </location>
</feature>
<dbReference type="InterPro" id="IPR014716">
    <property type="entry name" value="Fibrinogen_a/b/g_C_1"/>
</dbReference>
<evidence type="ECO:0000256" key="2">
    <source>
        <dbReference type="ARBA" id="ARBA00022530"/>
    </source>
</evidence>
<dbReference type="InterPro" id="IPR020837">
    <property type="entry name" value="Fibrinogen_CS"/>
</dbReference>
<dbReference type="InterPro" id="IPR007110">
    <property type="entry name" value="Ig-like_dom"/>
</dbReference>
<feature type="coiled-coil region" evidence="4">
    <location>
        <begin position="431"/>
        <end position="469"/>
    </location>
</feature>